<protein>
    <recommendedName>
        <fullName evidence="5">Phage tail tape measure protein</fullName>
    </recommendedName>
</protein>
<feature type="transmembrane region" description="Helical" evidence="2">
    <location>
        <begin position="254"/>
        <end position="275"/>
    </location>
</feature>
<sequence length="1581" mass="163598">MDSAAFESGAKRAQSTMGKTERRMLRMGANMEKAGRRMSLGLTLPLAGAAAVAVKSSLQMVDAQAKMAQSLGTTVKSMQVLDRAADLSGVSIGEVQQATIQLTKRLSQAAGGSGAAAKALKRLHLNASDLQRLPLDERLARIQGALAEYVPQAERAAVASDLFGSRAGLIFTRIDGATLKLAAEDVGRFGVAISEVDADRLETANDAMSRMGLAGRGLANQLTIALVPAMQTVSDGAASVAEWFNGLGEGTKRVIALGTAGAAALGPLAVGLGLTLKLTAPLGVAMAGMLSTVALAPVRFLAAAKSTVALEMALGATTTRAALGSVAIKGLSRGLVLLRGAVITTGIGALVVGAGYLAMKFHQLVTATGGWGMALQALGDLASGVWLGIKTSARSIGPALGAVWEAVKAGFLRMMGTISENWSAFLSGLAVRVKNIPGMSGAFDALNEASGRAFEGVARYDALAVRAANSSAALKKEAKGLMREGWAKATAALKTLTLQMDSANAELDAGDDSADALKNSLEDLNDTLDDGSGGGTKGKLDKTKKKAKDLSAELNGPLSSAVDGVARSFGDWVANGLRDFEGLWDGIKQAAKRGLADLASSFAQNTLKVALGLSVTGSGSAASAGTAVLGGGGGGVNPLGILSNVGGLVGGGGIAAGIGSGLGGVLTGGGLGSSFANLGGLASGASSGWGALGAALPAAGLVLGGIALLAKGLSRKYAGSGIRGRFGADGFEGSSIDFYKGGFLRSNRTDYKPLEADFEAALDQSVTGLTDGVKDMAASLNLGTKALEGFTSEGFTLWTNGKSQEKIQEELQARIEETGAEMAELVLGTDRFSRAGETALDTLGRLSGSLTAVNDAADLLGHGLFDVSLKGGDAASNLVDLFGGAEAMAGSVSAYFGAFYSEGERTEVILRRLREEFGELGVAMPASRDGFRELVEGIDTTTEHGRELYAGLLQMSGAMAEVLPQVSAYSAELAGMVGEIGGELGAQIDAARARVSEERATAESWRRAGSGLRDLVDGLITGDLTGASAAQAEAAQRARLDAALAAVRGGDLSATESLPELARAYLQSARAGAGSALEYRRIAAEVQGQLRFAAGVADLESGNDEVLAGLYEQQIEVLTSLGSFLQLEGLTGDQIADLSQGVQDLAADWDGTVSAFETSLGALEDAISQAEAFSYDDLVGALDVAVTLADDAPRWLRRMVEQADSGIRTTLDFIIRRDDLTAADRWIATHALSQHVASLDLVLREDLDRQTRKLVLTNTEELRRKLMLQLGRDLDPGTRAMVLTRSANLSRRVNVALTREGGDTVERLTRLQDLIGARGQAGRISFGGAVRLTADTVFSDLTSATGDLLQPMENLRAMLGDLRAAVRLDTAERLAQSKVASLQIRGAGLADRTEVKRAGGAELIGQIEDLQASTGIKLLRGTGEDAILRQREDGTIAYRADYTSGGAGLAAFNAAFQGADGLEAKIAAYNERISGRNDRLERLRAQIRGLGGIPQFAAGGAHAGGLRIVGERGWEIERTGASRIHSHAESVAMLDNRFVVQSVNALAKQVGVQGQSMELFVRKIAQFLEDWDEAGQPEVRV</sequence>
<keyword evidence="2" id="KW-1133">Transmembrane helix</keyword>
<feature type="transmembrane region" description="Helical" evidence="2">
    <location>
        <begin position="371"/>
        <end position="389"/>
    </location>
</feature>
<feature type="region of interest" description="Disordered" evidence="1">
    <location>
        <begin position="1"/>
        <end position="20"/>
    </location>
</feature>
<keyword evidence="2" id="KW-0812">Transmembrane</keyword>
<dbReference type="EMBL" id="CP015124">
    <property type="protein sequence ID" value="ANP35932.1"/>
    <property type="molecule type" value="Genomic_DNA"/>
</dbReference>
<evidence type="ECO:0000256" key="1">
    <source>
        <dbReference type="SAM" id="MobiDB-lite"/>
    </source>
</evidence>
<dbReference type="PATRIC" id="fig|60890.4.peg.983"/>
<proteinExistence type="predicted"/>
<evidence type="ECO:0000256" key="2">
    <source>
        <dbReference type="SAM" id="Phobius"/>
    </source>
</evidence>
<organism evidence="3 4">
    <name type="scientific">Phaeobacter gallaeciensis</name>
    <dbReference type="NCBI Taxonomy" id="60890"/>
    <lineage>
        <taxon>Bacteria</taxon>
        <taxon>Pseudomonadati</taxon>
        <taxon>Pseudomonadota</taxon>
        <taxon>Alphaproteobacteria</taxon>
        <taxon>Rhodobacterales</taxon>
        <taxon>Roseobacteraceae</taxon>
        <taxon>Phaeobacter</taxon>
    </lineage>
</organism>
<keyword evidence="2" id="KW-0472">Membrane</keyword>
<feature type="transmembrane region" description="Helical" evidence="2">
    <location>
        <begin position="282"/>
        <end position="302"/>
    </location>
</feature>
<evidence type="ECO:0008006" key="5">
    <source>
        <dbReference type="Google" id="ProtNLM"/>
    </source>
</evidence>
<accession>A0A1B0ZP24</accession>
<reference evidence="3 4" key="1">
    <citation type="submission" date="2016-04" db="EMBL/GenBank/DDBJ databases">
        <authorList>
            <person name="Evans L.H."/>
            <person name="Alamgir A."/>
            <person name="Owens N."/>
            <person name="Weber N.D."/>
            <person name="Virtaneva K."/>
            <person name="Barbian K."/>
            <person name="Babar A."/>
            <person name="Rosenke K."/>
        </authorList>
    </citation>
    <scope>NUCLEOTIDE SEQUENCE [LARGE SCALE GENOMIC DNA]</scope>
    <source>
        <strain evidence="3 4">JL2886</strain>
    </source>
</reference>
<feature type="transmembrane region" description="Helical" evidence="2">
    <location>
        <begin position="335"/>
        <end position="359"/>
    </location>
</feature>
<feature type="transmembrane region" description="Helical" evidence="2">
    <location>
        <begin position="689"/>
        <end position="710"/>
    </location>
</feature>
<dbReference type="Proteomes" id="UP000092565">
    <property type="component" value="Chromosome"/>
</dbReference>
<keyword evidence="4" id="KW-1185">Reference proteome</keyword>
<evidence type="ECO:0000313" key="4">
    <source>
        <dbReference type="Proteomes" id="UP000092565"/>
    </source>
</evidence>
<name>A0A1B0ZP24_9RHOB</name>
<feature type="transmembrane region" description="Helical" evidence="2">
    <location>
        <begin position="648"/>
        <end position="669"/>
    </location>
</feature>
<gene>
    <name evidence="3" type="ORF">JL2886_01010</name>
</gene>
<evidence type="ECO:0000313" key="3">
    <source>
        <dbReference type="EMBL" id="ANP35932.1"/>
    </source>
</evidence>